<organism evidence="5 6">
    <name type="scientific">Leptidea sinapis</name>
    <dbReference type="NCBI Taxonomy" id="189913"/>
    <lineage>
        <taxon>Eukaryota</taxon>
        <taxon>Metazoa</taxon>
        <taxon>Ecdysozoa</taxon>
        <taxon>Arthropoda</taxon>
        <taxon>Hexapoda</taxon>
        <taxon>Insecta</taxon>
        <taxon>Pterygota</taxon>
        <taxon>Neoptera</taxon>
        <taxon>Endopterygota</taxon>
        <taxon>Lepidoptera</taxon>
        <taxon>Glossata</taxon>
        <taxon>Ditrysia</taxon>
        <taxon>Papilionoidea</taxon>
        <taxon>Pieridae</taxon>
        <taxon>Dismorphiinae</taxon>
        <taxon>Leptidea</taxon>
    </lineage>
</organism>
<evidence type="ECO:0000313" key="5">
    <source>
        <dbReference type="EMBL" id="VVC90883.1"/>
    </source>
</evidence>
<comment type="subcellular location">
    <subcellularLocation>
        <location evidence="1">Nucleus</location>
    </subcellularLocation>
</comment>
<dbReference type="Gene3D" id="3.30.1490.120">
    <property type="entry name" value="RNA polymerase Rpb7-like, N-terminal domain"/>
    <property type="match status" value="1"/>
</dbReference>
<dbReference type="InterPro" id="IPR045113">
    <property type="entry name" value="Rpb7-like"/>
</dbReference>
<keyword evidence="3" id="KW-0804">Transcription</keyword>
<dbReference type="CDD" id="cd04330">
    <property type="entry name" value="RNAP_III_Rpc25_N"/>
    <property type="match status" value="1"/>
</dbReference>
<name>A0A5E4Q1D6_9NEOP</name>
<dbReference type="GO" id="GO:0006384">
    <property type="term" value="P:transcription initiation at RNA polymerase III promoter"/>
    <property type="evidence" value="ECO:0007669"/>
    <property type="project" value="TreeGrafter"/>
</dbReference>
<keyword evidence="2" id="KW-0240">DNA-directed RNA polymerase</keyword>
<proteinExistence type="predicted"/>
<sequence length="106" mass="11974">MFVLTEMKDVIRVNPAHFHLSLLESITSLLNRKLANKVVLNIGLCIALFDITHIGHSYIFPGDGSSHTEVKFRYIVFRPIVEEILIGKIRSCSREGVHGVDIGIFR</sequence>
<dbReference type="AlphaFoldDB" id="A0A5E4Q1D6"/>
<evidence type="ECO:0000256" key="1">
    <source>
        <dbReference type="ARBA" id="ARBA00004123"/>
    </source>
</evidence>
<keyword evidence="6" id="KW-1185">Reference proteome</keyword>
<evidence type="ECO:0000259" key="4">
    <source>
        <dbReference type="Pfam" id="PF03876"/>
    </source>
</evidence>
<dbReference type="Proteomes" id="UP000324832">
    <property type="component" value="Unassembled WGS sequence"/>
</dbReference>
<accession>A0A5E4Q1D6</accession>
<protein>
    <recommendedName>
        <fullName evidence="4">RNA polymerase Rpb7-like N-terminal domain-containing protein</fullName>
    </recommendedName>
</protein>
<dbReference type="GO" id="GO:0005666">
    <property type="term" value="C:RNA polymerase III complex"/>
    <property type="evidence" value="ECO:0007669"/>
    <property type="project" value="TreeGrafter"/>
</dbReference>
<dbReference type="PANTHER" id="PTHR12709">
    <property type="entry name" value="DNA-DIRECTED RNA POLYMERASE II, III"/>
    <property type="match status" value="1"/>
</dbReference>
<feature type="domain" description="RNA polymerase Rpb7-like N-terminal" evidence="4">
    <location>
        <begin position="8"/>
        <end position="64"/>
    </location>
</feature>
<dbReference type="EMBL" id="FZQP02000893">
    <property type="protein sequence ID" value="VVC90883.1"/>
    <property type="molecule type" value="Genomic_DNA"/>
</dbReference>
<reference evidence="5 6" key="1">
    <citation type="submission" date="2017-07" db="EMBL/GenBank/DDBJ databases">
        <authorList>
            <person name="Talla V."/>
            <person name="Backstrom N."/>
        </authorList>
    </citation>
    <scope>NUCLEOTIDE SEQUENCE [LARGE SCALE GENOMIC DNA]</scope>
</reference>
<dbReference type="PANTHER" id="PTHR12709:SF1">
    <property type="entry name" value="DNA-DIRECTED RNA POLYMERASE III SUBUNIT RPC8"/>
    <property type="match status" value="1"/>
</dbReference>
<dbReference type="InterPro" id="IPR005576">
    <property type="entry name" value="Rpb7-like_N"/>
</dbReference>
<dbReference type="InterPro" id="IPR036898">
    <property type="entry name" value="RNA_pol_Rpb7-like_N_sf"/>
</dbReference>
<evidence type="ECO:0000256" key="2">
    <source>
        <dbReference type="ARBA" id="ARBA00022478"/>
    </source>
</evidence>
<evidence type="ECO:0000256" key="3">
    <source>
        <dbReference type="ARBA" id="ARBA00023163"/>
    </source>
</evidence>
<dbReference type="FunFam" id="3.30.1490.120:FF:000002">
    <property type="entry name" value="DNA-directed RNA polymerase III subunit RPC8"/>
    <property type="match status" value="1"/>
</dbReference>
<dbReference type="Pfam" id="PF03876">
    <property type="entry name" value="SHS2_Rpb7-N"/>
    <property type="match status" value="1"/>
</dbReference>
<evidence type="ECO:0000313" key="6">
    <source>
        <dbReference type="Proteomes" id="UP000324832"/>
    </source>
</evidence>
<gene>
    <name evidence="5" type="ORF">LSINAPIS_LOCUS3701</name>
</gene>
<dbReference type="SUPFAM" id="SSF88798">
    <property type="entry name" value="N-terminal, heterodimerisation domain of RBP7 (RpoE)"/>
    <property type="match status" value="1"/>
</dbReference>